<proteinExistence type="predicted"/>
<dbReference type="EMBL" id="NMUH01007345">
    <property type="protein sequence ID" value="MQM17100.1"/>
    <property type="molecule type" value="Genomic_DNA"/>
</dbReference>
<evidence type="ECO:0000256" key="1">
    <source>
        <dbReference type="SAM" id="MobiDB-lite"/>
    </source>
</evidence>
<feature type="compositionally biased region" description="Basic and acidic residues" evidence="1">
    <location>
        <begin position="59"/>
        <end position="108"/>
    </location>
</feature>
<organism evidence="2 3">
    <name type="scientific">Colocasia esculenta</name>
    <name type="common">Wild taro</name>
    <name type="synonym">Arum esculentum</name>
    <dbReference type="NCBI Taxonomy" id="4460"/>
    <lineage>
        <taxon>Eukaryota</taxon>
        <taxon>Viridiplantae</taxon>
        <taxon>Streptophyta</taxon>
        <taxon>Embryophyta</taxon>
        <taxon>Tracheophyta</taxon>
        <taxon>Spermatophyta</taxon>
        <taxon>Magnoliopsida</taxon>
        <taxon>Liliopsida</taxon>
        <taxon>Araceae</taxon>
        <taxon>Aroideae</taxon>
        <taxon>Colocasieae</taxon>
        <taxon>Colocasia</taxon>
    </lineage>
</organism>
<accession>A0A843XCW8</accession>
<comment type="caution">
    <text evidence="2">The sequence shown here is derived from an EMBL/GenBank/DDBJ whole genome shotgun (WGS) entry which is preliminary data.</text>
</comment>
<dbReference type="Proteomes" id="UP000652761">
    <property type="component" value="Unassembled WGS sequence"/>
</dbReference>
<name>A0A843XCW8_COLES</name>
<sequence length="151" mass="18164">MASTLEGNVNTYLRERLKLGDSYTTLGAYLKTHQMKSGDYPDEYTRVLCIAKTEIEAMHAREKERKSKREREIEEREKARQREMEAREKAREKELEAREQERERERWKQERRRSKTREKGWRLFNVGTANSLDVPVLKTFQSLASLRKWNL</sequence>
<reference evidence="2" key="1">
    <citation type="submission" date="2017-07" db="EMBL/GenBank/DDBJ databases">
        <title>Taro Niue Genome Assembly and Annotation.</title>
        <authorList>
            <person name="Atibalentja N."/>
            <person name="Keating K."/>
            <person name="Fields C.J."/>
        </authorList>
    </citation>
    <scope>NUCLEOTIDE SEQUENCE</scope>
    <source>
        <strain evidence="2">Niue_2</strain>
        <tissue evidence="2">Leaf</tissue>
    </source>
</reference>
<gene>
    <name evidence="2" type="ORF">Taro_050066</name>
</gene>
<evidence type="ECO:0000313" key="2">
    <source>
        <dbReference type="EMBL" id="MQM17100.1"/>
    </source>
</evidence>
<protein>
    <submittedName>
        <fullName evidence="2">Uncharacterized protein</fullName>
    </submittedName>
</protein>
<keyword evidence="3" id="KW-1185">Reference proteome</keyword>
<feature type="region of interest" description="Disordered" evidence="1">
    <location>
        <begin position="59"/>
        <end position="118"/>
    </location>
</feature>
<dbReference type="AlphaFoldDB" id="A0A843XCW8"/>
<evidence type="ECO:0000313" key="3">
    <source>
        <dbReference type="Proteomes" id="UP000652761"/>
    </source>
</evidence>